<feature type="transmembrane region" description="Helical" evidence="1">
    <location>
        <begin position="76"/>
        <end position="98"/>
    </location>
</feature>
<keyword evidence="1" id="KW-0472">Membrane</keyword>
<name>A0A939DM28_9ALTE</name>
<evidence type="ECO:0000256" key="1">
    <source>
        <dbReference type="SAM" id="Phobius"/>
    </source>
</evidence>
<sequence>MINKPENSTASSRAFLWVALATGLILLIPLTAMQFTAEVNWDGFDFLVMGAQLFGMGSLFVLVSRKVPRRVRLLSAGAFLLAFLYLWAELAVGIFTSLGS</sequence>
<organism evidence="2 3">
    <name type="scientific">Bowmanella dokdonensis</name>
    <dbReference type="NCBI Taxonomy" id="751969"/>
    <lineage>
        <taxon>Bacteria</taxon>
        <taxon>Pseudomonadati</taxon>
        <taxon>Pseudomonadota</taxon>
        <taxon>Gammaproteobacteria</taxon>
        <taxon>Alteromonadales</taxon>
        <taxon>Alteromonadaceae</taxon>
        <taxon>Bowmanella</taxon>
    </lineage>
</organism>
<reference evidence="2" key="1">
    <citation type="submission" date="2021-03" db="EMBL/GenBank/DDBJ databases">
        <title>novel species isolated from a fishpond in China.</title>
        <authorList>
            <person name="Lu H."/>
            <person name="Cai Z."/>
        </authorList>
    </citation>
    <scope>NUCLEOTIDE SEQUENCE</scope>
    <source>
        <strain evidence="2">JCM 30855</strain>
    </source>
</reference>
<accession>A0A939DM28</accession>
<keyword evidence="1" id="KW-0812">Transmembrane</keyword>
<feature type="transmembrane region" description="Helical" evidence="1">
    <location>
        <begin position="43"/>
        <end position="64"/>
    </location>
</feature>
<keyword evidence="3" id="KW-1185">Reference proteome</keyword>
<dbReference type="RefSeq" id="WP_206573242.1">
    <property type="nucleotide sequence ID" value="NZ_JAFKCV010000003.1"/>
</dbReference>
<evidence type="ECO:0000313" key="2">
    <source>
        <dbReference type="EMBL" id="MBN7825142.1"/>
    </source>
</evidence>
<evidence type="ECO:0000313" key="3">
    <source>
        <dbReference type="Proteomes" id="UP000664654"/>
    </source>
</evidence>
<comment type="caution">
    <text evidence="2">The sequence shown here is derived from an EMBL/GenBank/DDBJ whole genome shotgun (WGS) entry which is preliminary data.</text>
</comment>
<protein>
    <submittedName>
        <fullName evidence="2">Uncharacterized protein</fullName>
    </submittedName>
</protein>
<dbReference type="Proteomes" id="UP000664654">
    <property type="component" value="Unassembled WGS sequence"/>
</dbReference>
<dbReference type="AlphaFoldDB" id="A0A939DM28"/>
<gene>
    <name evidence="2" type="ORF">J0A66_07890</name>
</gene>
<proteinExistence type="predicted"/>
<keyword evidence="1" id="KW-1133">Transmembrane helix</keyword>
<feature type="transmembrane region" description="Helical" evidence="1">
    <location>
        <begin position="14"/>
        <end position="37"/>
    </location>
</feature>
<dbReference type="EMBL" id="JAFKCV010000003">
    <property type="protein sequence ID" value="MBN7825142.1"/>
    <property type="molecule type" value="Genomic_DNA"/>
</dbReference>